<dbReference type="AlphaFoldDB" id="A0A8R2B7B8"/>
<feature type="coiled-coil region" evidence="1">
    <location>
        <begin position="58"/>
        <end position="126"/>
    </location>
</feature>
<evidence type="ECO:0000313" key="3">
    <source>
        <dbReference type="EnsemblMetazoa" id="XP_008184806.3"/>
    </source>
</evidence>
<accession>A0A8R2B7B8</accession>
<dbReference type="KEGG" id="api:100575315"/>
<evidence type="ECO:0008006" key="5">
    <source>
        <dbReference type="Google" id="ProtNLM"/>
    </source>
</evidence>
<dbReference type="GeneID" id="100575315"/>
<evidence type="ECO:0000313" key="4">
    <source>
        <dbReference type="Proteomes" id="UP000007819"/>
    </source>
</evidence>
<reference evidence="3" key="2">
    <citation type="submission" date="2022-06" db="UniProtKB">
        <authorList>
            <consortium name="EnsemblMetazoa"/>
        </authorList>
    </citation>
    <scope>IDENTIFICATION</scope>
</reference>
<feature type="region of interest" description="Disordered" evidence="2">
    <location>
        <begin position="219"/>
        <end position="239"/>
    </location>
</feature>
<name>A0A8R2B7B8_ACYPI</name>
<feature type="region of interest" description="Disordered" evidence="2">
    <location>
        <begin position="181"/>
        <end position="207"/>
    </location>
</feature>
<dbReference type="EnsemblMetazoa" id="XM_008186584.3">
    <property type="protein sequence ID" value="XP_008184806.3"/>
    <property type="gene ID" value="LOC100575315"/>
</dbReference>
<reference evidence="4" key="1">
    <citation type="submission" date="2010-06" db="EMBL/GenBank/DDBJ databases">
        <authorList>
            <person name="Jiang H."/>
            <person name="Abraham K."/>
            <person name="Ali S."/>
            <person name="Alsbrooks S.L."/>
            <person name="Anim B.N."/>
            <person name="Anosike U.S."/>
            <person name="Attaway T."/>
            <person name="Bandaranaike D.P."/>
            <person name="Battles P.K."/>
            <person name="Bell S.N."/>
            <person name="Bell A.V."/>
            <person name="Beltran B."/>
            <person name="Bickham C."/>
            <person name="Bustamante Y."/>
            <person name="Caleb T."/>
            <person name="Canada A."/>
            <person name="Cardenas V."/>
            <person name="Carter K."/>
            <person name="Chacko J."/>
            <person name="Chandrabose M.N."/>
            <person name="Chavez D."/>
            <person name="Chavez A."/>
            <person name="Chen L."/>
            <person name="Chu H.-S."/>
            <person name="Claassen K.J."/>
            <person name="Cockrell R."/>
            <person name="Collins M."/>
            <person name="Cooper J.A."/>
            <person name="Cree A."/>
            <person name="Curry S.M."/>
            <person name="Da Y."/>
            <person name="Dao M.D."/>
            <person name="Das B."/>
            <person name="Davila M.-L."/>
            <person name="Davy-Carroll L."/>
            <person name="Denson S."/>
            <person name="Dinh H."/>
            <person name="Ebong V.E."/>
            <person name="Edwards J.R."/>
            <person name="Egan A."/>
            <person name="El-Daye J."/>
            <person name="Escobedo L."/>
            <person name="Fernandez S."/>
            <person name="Fernando P.R."/>
            <person name="Flagg N."/>
            <person name="Forbes L.D."/>
            <person name="Fowler R.G."/>
            <person name="Fu Q."/>
            <person name="Gabisi R.A."/>
            <person name="Ganer J."/>
            <person name="Garbino Pronczuk A."/>
            <person name="Garcia R.M."/>
            <person name="Garner T."/>
            <person name="Garrett T.E."/>
            <person name="Gonzalez D.A."/>
            <person name="Hamid H."/>
            <person name="Hawkins E.S."/>
            <person name="Hirani K."/>
            <person name="Hogues M.E."/>
            <person name="Hollins B."/>
            <person name="Hsiao C.-H."/>
            <person name="Jabil R."/>
            <person name="James M.L."/>
            <person name="Jhangiani S.N."/>
            <person name="Johnson B."/>
            <person name="Johnson Q."/>
            <person name="Joshi V."/>
            <person name="Kalu J.B."/>
            <person name="Kam C."/>
            <person name="Kashfia A."/>
            <person name="Keebler J."/>
            <person name="Kisamo H."/>
            <person name="Kovar C.L."/>
            <person name="Lago L.A."/>
            <person name="Lai C.-Y."/>
            <person name="Laidlaw J."/>
            <person name="Lara F."/>
            <person name="Le T.-K."/>
            <person name="Lee S.L."/>
            <person name="Legall F.H."/>
            <person name="Lemon S.J."/>
            <person name="Lewis L.R."/>
            <person name="Li B."/>
            <person name="Liu Y."/>
            <person name="Liu Y.-S."/>
            <person name="Lopez J."/>
            <person name="Lozado R.J."/>
            <person name="Lu J."/>
            <person name="Madu R.C."/>
            <person name="Maheshwari M."/>
            <person name="Maheshwari R."/>
            <person name="Malloy K."/>
            <person name="Martinez E."/>
            <person name="Mathew T."/>
            <person name="Mercado I.C."/>
            <person name="Mercado C."/>
            <person name="Meyer B."/>
            <person name="Montgomery K."/>
            <person name="Morgan M.B."/>
            <person name="Munidasa M."/>
            <person name="Nazareth L.V."/>
            <person name="Nelson J."/>
            <person name="Ng B.M."/>
            <person name="Nguyen N.B."/>
            <person name="Nguyen P.Q."/>
            <person name="Nguyen T."/>
            <person name="Obregon M."/>
            <person name="Okwuonu G.O."/>
            <person name="Onwere C.G."/>
            <person name="Orozco G."/>
            <person name="Parra A."/>
            <person name="Patel S."/>
            <person name="Patil S."/>
            <person name="Perez A."/>
            <person name="Perez Y."/>
            <person name="Pham C."/>
            <person name="Primus E.L."/>
            <person name="Pu L.-L."/>
            <person name="Puazo M."/>
            <person name="Qin X."/>
            <person name="Quiroz J.B."/>
            <person name="Reese J."/>
            <person name="Richards S."/>
            <person name="Rives C.M."/>
            <person name="Robberts R."/>
            <person name="Ruiz S.J."/>
            <person name="Ruiz M.J."/>
            <person name="Santibanez J."/>
            <person name="Schneider B.W."/>
            <person name="Sisson I."/>
            <person name="Smith M."/>
            <person name="Sodergren E."/>
            <person name="Song X.-Z."/>
            <person name="Song B.B."/>
            <person name="Summersgill H."/>
            <person name="Thelus R."/>
            <person name="Thornton R.D."/>
            <person name="Trejos Z.Y."/>
            <person name="Usmani K."/>
            <person name="Vattathil S."/>
            <person name="Villasana D."/>
            <person name="Walker D.L."/>
            <person name="Wang S."/>
            <person name="Wang K."/>
            <person name="White C.S."/>
            <person name="Williams A.C."/>
            <person name="Williamson J."/>
            <person name="Wilson K."/>
            <person name="Woghiren I.O."/>
            <person name="Woodworth J.R."/>
            <person name="Worley K.C."/>
            <person name="Wright R.A."/>
            <person name="Wu W."/>
            <person name="Young L."/>
            <person name="Zhang L."/>
            <person name="Zhang J."/>
            <person name="Zhu Y."/>
            <person name="Muzny D.M."/>
            <person name="Weinstock G."/>
            <person name="Gibbs R.A."/>
        </authorList>
    </citation>
    <scope>NUCLEOTIDE SEQUENCE [LARGE SCALE GENOMIC DNA]</scope>
    <source>
        <strain evidence="4">LSR1</strain>
    </source>
</reference>
<dbReference type="InterPro" id="IPR039986">
    <property type="entry name" value="CFAP210"/>
</dbReference>
<protein>
    <recommendedName>
        <fullName evidence="5">Trichohyalin-plectin-homology domain-containing protein</fullName>
    </recommendedName>
</protein>
<evidence type="ECO:0000256" key="2">
    <source>
        <dbReference type="SAM" id="MobiDB-lite"/>
    </source>
</evidence>
<dbReference type="RefSeq" id="XP_008184806.3">
    <property type="nucleotide sequence ID" value="XM_008186584.3"/>
</dbReference>
<dbReference type="OrthoDB" id="331765at2759"/>
<dbReference type="Proteomes" id="UP000007819">
    <property type="component" value="Chromosome A2"/>
</dbReference>
<keyword evidence="1" id="KW-0175">Coiled coil</keyword>
<evidence type="ECO:0000256" key="1">
    <source>
        <dbReference type="SAM" id="Coils"/>
    </source>
</evidence>
<dbReference type="GO" id="GO:0005879">
    <property type="term" value="C:axonemal microtubule"/>
    <property type="evidence" value="ECO:0007669"/>
    <property type="project" value="TreeGrafter"/>
</dbReference>
<organism evidence="3 4">
    <name type="scientific">Acyrthosiphon pisum</name>
    <name type="common">Pea aphid</name>
    <dbReference type="NCBI Taxonomy" id="7029"/>
    <lineage>
        <taxon>Eukaryota</taxon>
        <taxon>Metazoa</taxon>
        <taxon>Ecdysozoa</taxon>
        <taxon>Arthropoda</taxon>
        <taxon>Hexapoda</taxon>
        <taxon>Insecta</taxon>
        <taxon>Pterygota</taxon>
        <taxon>Neoptera</taxon>
        <taxon>Paraneoptera</taxon>
        <taxon>Hemiptera</taxon>
        <taxon>Sternorrhyncha</taxon>
        <taxon>Aphidomorpha</taxon>
        <taxon>Aphidoidea</taxon>
        <taxon>Aphididae</taxon>
        <taxon>Macrosiphini</taxon>
        <taxon>Acyrthosiphon</taxon>
    </lineage>
</organism>
<keyword evidence="4" id="KW-1185">Reference proteome</keyword>
<dbReference type="PANTHER" id="PTHR28663">
    <property type="entry name" value="COILED-COIL DOMAIN-CONTAINING PROTEIN 173"/>
    <property type="match status" value="1"/>
</dbReference>
<dbReference type="PANTHER" id="PTHR28663:SF1">
    <property type="entry name" value="CILIA- AND FLAGELLA- ASSOCIATED PROTEIN 210"/>
    <property type="match status" value="1"/>
</dbReference>
<sequence length="529" mass="63337">MQRYRQQTFSTQILLSQYFIIHKSLNMEIVYIGHRNPSNRALLISNKEWKRLGKILTKKIDEEEAVETSKRLKEMRRETSKKMVDGWDNTELNKTKKLLEQKRKALSELEAKRQQRDEEMKREAQEARNRIIEKACKLKFEERDATKTFYRALQHSEVFKERAIQLKFNEAERERKMQKDLETAQEQNKEAERYRKHRVDEKQKNNELKRSKAEILLKELKERGDKRSDEQTAERESGKVELQKIAEEIKEAREKAAAEARLAKEKLQKDIEDNRIMITSGDDVRETEEWEEDMVTTIMAETKKTLARARRLKEIELVEVKQLALEEMRTKSAAWPTKQNGWAESDVLDAVEAQEKRYREVERRNRELANKRIEHVEIGNRLWEEEICRRRELSAQDLRSEMHRREREKRLLTEFADLRARTRTENANRFREQLEKQCNDKRIALLANRQADIDRHAAFERQWQREDEEFIAYTKNVIEKKILVGNPVVPLLKTVKDYLEKNNLCINDDKVSKKIPKGPIYTSRIIRHI</sequence>
<proteinExistence type="predicted"/>